<dbReference type="SFLD" id="SFLDS00001">
    <property type="entry name" value="Enolase"/>
    <property type="match status" value="1"/>
</dbReference>
<dbReference type="InterPro" id="IPR013342">
    <property type="entry name" value="Mandelate_racemase_C"/>
</dbReference>
<dbReference type="SFLD" id="SFLDG00180">
    <property type="entry name" value="muconate_cycloisomerase"/>
    <property type="match status" value="1"/>
</dbReference>
<feature type="domain" description="Mandelate racemase/muconate lactonizing enzyme C-terminal" evidence="6">
    <location>
        <begin position="130"/>
        <end position="222"/>
    </location>
</feature>
<dbReference type="PANTHER" id="PTHR48080">
    <property type="entry name" value="D-GALACTONATE DEHYDRATASE-RELATED"/>
    <property type="match status" value="1"/>
</dbReference>
<gene>
    <name evidence="7" type="ORF">GW587_13275</name>
</gene>
<dbReference type="Gene3D" id="3.20.20.120">
    <property type="entry name" value="Enolase-like C-terminal domain"/>
    <property type="match status" value="1"/>
</dbReference>
<dbReference type="Proteomes" id="UP000666369">
    <property type="component" value="Unassembled WGS sequence"/>
</dbReference>
<evidence type="ECO:0000256" key="2">
    <source>
        <dbReference type="ARBA" id="ARBA00022723"/>
    </source>
</evidence>
<dbReference type="EC" id="5.1.1.-" evidence="5"/>
<dbReference type="CDD" id="cd03319">
    <property type="entry name" value="L-Ala-DL-Glu_epimerase"/>
    <property type="match status" value="1"/>
</dbReference>
<reference evidence="8" key="1">
    <citation type="submission" date="2023-07" db="EMBL/GenBank/DDBJ databases">
        <title>Duganella aceri sp. nov., isolated from tree sap.</title>
        <authorList>
            <person name="Kim I.S."/>
        </authorList>
    </citation>
    <scope>NUCLEOTIDE SEQUENCE [LARGE SCALE GENOMIC DNA]</scope>
    <source>
        <strain evidence="8">SAP-35</strain>
    </source>
</reference>
<comment type="cofactor">
    <cofactor evidence="5">
        <name>Mg(2+)</name>
        <dbReference type="ChEBI" id="CHEBI:18420"/>
    </cofactor>
    <text evidence="5">Binds 1 Mg(2+) ion per subunit.</text>
</comment>
<keyword evidence="2 5" id="KW-0479">Metal-binding</keyword>
<comment type="caution">
    <text evidence="7">The sequence shown here is derived from an EMBL/GenBank/DDBJ whole genome shotgun (WGS) entry which is preliminary data.</text>
</comment>
<dbReference type="InterPro" id="IPR029065">
    <property type="entry name" value="Enolase_C-like"/>
</dbReference>
<evidence type="ECO:0000256" key="4">
    <source>
        <dbReference type="ARBA" id="ARBA00023235"/>
    </source>
</evidence>
<dbReference type="RefSeq" id="WP_166103477.1">
    <property type="nucleotide sequence ID" value="NZ_JAADJT010000005.1"/>
</dbReference>
<dbReference type="InterPro" id="IPR029017">
    <property type="entry name" value="Enolase-like_N"/>
</dbReference>
<dbReference type="SUPFAM" id="SSF51604">
    <property type="entry name" value="Enolase C-terminal domain-like"/>
    <property type="match status" value="1"/>
</dbReference>
<sequence>MSISINTRVEHWPFIRPFHITGHTFDGSDALVVTARQGAHQGRGEAAGVYYRQESMALMTEQIAAVAEAAQGASRQDLLSLLGSGGARNALDCAWWDLEAKQSGRQVWQLAGLRAVRPLLTTYTIGADDPATMAARARAFVSARALKLKLLGDGGDDERVRAVRQARPDVWLGVDANQGFTPDSYHALLPDLVKAKVALVEQPFAVGRQADLDGLGSPILLAADESVQDRHDIEAMRGRVDVINIKLDKCGGLTEALAMVALIKEAGMKVMVGNMVGTSLSAAPGYVLGQLCDFVDLDGPMFLARDRQPAIHYEDGHIVCPEQVWGDAGN</sequence>
<evidence type="ECO:0000256" key="3">
    <source>
        <dbReference type="ARBA" id="ARBA00022842"/>
    </source>
</evidence>
<dbReference type="InterPro" id="IPR036849">
    <property type="entry name" value="Enolase-like_C_sf"/>
</dbReference>
<protein>
    <recommendedName>
        <fullName evidence="5">Dipeptide epimerase</fullName>
        <ecNumber evidence="5">5.1.1.-</ecNumber>
    </recommendedName>
</protein>
<evidence type="ECO:0000256" key="5">
    <source>
        <dbReference type="RuleBase" id="RU366006"/>
    </source>
</evidence>
<evidence type="ECO:0000256" key="1">
    <source>
        <dbReference type="ARBA" id="ARBA00008031"/>
    </source>
</evidence>
<keyword evidence="3 5" id="KW-0460">Magnesium</keyword>
<comment type="similarity">
    <text evidence="1 5">Belongs to the mandelate racemase/muconate lactonizing enzyme family.</text>
</comment>
<dbReference type="InterPro" id="IPR013341">
    <property type="entry name" value="Mandelate_racemase_N_dom"/>
</dbReference>
<name>A0ABX0FL32_9BURK</name>
<dbReference type="SMART" id="SM00922">
    <property type="entry name" value="MR_MLE"/>
    <property type="match status" value="1"/>
</dbReference>
<keyword evidence="8" id="KW-1185">Reference proteome</keyword>
<evidence type="ECO:0000259" key="6">
    <source>
        <dbReference type="SMART" id="SM00922"/>
    </source>
</evidence>
<keyword evidence="4 5" id="KW-0413">Isomerase</keyword>
<dbReference type="PANTHER" id="PTHR48080:SF3">
    <property type="entry name" value="ENOLASE SUPERFAMILY MEMBER DDB_G0284701"/>
    <property type="match status" value="1"/>
</dbReference>
<dbReference type="InterPro" id="IPR034603">
    <property type="entry name" value="Dipeptide_epimerase"/>
</dbReference>
<proteinExistence type="inferred from homology"/>
<dbReference type="Gene3D" id="3.30.390.10">
    <property type="entry name" value="Enolase-like, N-terminal domain"/>
    <property type="match status" value="1"/>
</dbReference>
<dbReference type="Pfam" id="PF02746">
    <property type="entry name" value="MR_MLE_N"/>
    <property type="match status" value="1"/>
</dbReference>
<dbReference type="SUPFAM" id="SSF54826">
    <property type="entry name" value="Enolase N-terminal domain-like"/>
    <property type="match status" value="1"/>
</dbReference>
<organism evidence="7 8">
    <name type="scientific">Duganella aceris</name>
    <dbReference type="NCBI Taxonomy" id="2703883"/>
    <lineage>
        <taxon>Bacteria</taxon>
        <taxon>Pseudomonadati</taxon>
        <taxon>Pseudomonadota</taxon>
        <taxon>Betaproteobacteria</taxon>
        <taxon>Burkholderiales</taxon>
        <taxon>Oxalobacteraceae</taxon>
        <taxon>Telluria group</taxon>
        <taxon>Duganella</taxon>
    </lineage>
</organism>
<evidence type="ECO:0000313" key="8">
    <source>
        <dbReference type="Proteomes" id="UP000666369"/>
    </source>
</evidence>
<dbReference type="InterPro" id="IPR034593">
    <property type="entry name" value="DgoD-like"/>
</dbReference>
<evidence type="ECO:0000313" key="7">
    <source>
        <dbReference type="EMBL" id="NGZ85223.1"/>
    </source>
</evidence>
<dbReference type="EMBL" id="JAADJT010000005">
    <property type="protein sequence ID" value="NGZ85223.1"/>
    <property type="molecule type" value="Genomic_DNA"/>
</dbReference>
<accession>A0ABX0FL32</accession>
<dbReference type="Pfam" id="PF13378">
    <property type="entry name" value="MR_MLE_C"/>
    <property type="match status" value="1"/>
</dbReference>